<proteinExistence type="predicted"/>
<evidence type="ECO:0000313" key="1">
    <source>
        <dbReference type="EMBL" id="MCO6415132.1"/>
    </source>
</evidence>
<keyword evidence="2" id="KW-1185">Reference proteome</keyword>
<evidence type="ECO:0008006" key="3">
    <source>
        <dbReference type="Google" id="ProtNLM"/>
    </source>
</evidence>
<accession>A0ABT1CZQ5</accession>
<gene>
    <name evidence="1" type="ORF">JYK14_02935</name>
</gene>
<dbReference type="RefSeq" id="WP_252951740.1">
    <property type="nucleotide sequence ID" value="NZ_JAFIRR010000016.1"/>
</dbReference>
<dbReference type="EMBL" id="JAFIRR010000016">
    <property type="protein sequence ID" value="MCO6415132.1"/>
    <property type="molecule type" value="Genomic_DNA"/>
</dbReference>
<comment type="caution">
    <text evidence="1">The sequence shown here is derived from an EMBL/GenBank/DDBJ whole genome shotgun (WGS) entry which is preliminary data.</text>
</comment>
<evidence type="ECO:0000313" key="2">
    <source>
        <dbReference type="Proteomes" id="UP001523392"/>
    </source>
</evidence>
<name>A0ABT1CZQ5_9PROT</name>
<reference evidence="1 2" key="1">
    <citation type="submission" date="2021-12" db="EMBL/GenBank/DDBJ databases">
        <title>Siccirubricoccus leaddurans sp. nov., a high concentration Zn2+ tolerance bacterium.</title>
        <authorList>
            <person name="Cao Y."/>
        </authorList>
    </citation>
    <scope>NUCLEOTIDE SEQUENCE [LARGE SCALE GENOMIC DNA]</scope>
    <source>
        <strain evidence="1 2">KC 17139</strain>
    </source>
</reference>
<dbReference type="Proteomes" id="UP001523392">
    <property type="component" value="Unassembled WGS sequence"/>
</dbReference>
<sequence length="54" mass="5997">MTPGQELPPAVDRLACELVALRIELEIRMREIEHLLHLVERILPPPAVGPGAVH</sequence>
<protein>
    <recommendedName>
        <fullName evidence="3">SlyX family protein</fullName>
    </recommendedName>
</protein>
<organism evidence="1 2">
    <name type="scientific">Siccirubricoccus soli</name>
    <dbReference type="NCBI Taxonomy" id="2899147"/>
    <lineage>
        <taxon>Bacteria</taxon>
        <taxon>Pseudomonadati</taxon>
        <taxon>Pseudomonadota</taxon>
        <taxon>Alphaproteobacteria</taxon>
        <taxon>Acetobacterales</taxon>
        <taxon>Roseomonadaceae</taxon>
        <taxon>Siccirubricoccus</taxon>
    </lineage>
</organism>